<protein>
    <submittedName>
        <fullName evidence="3">Gfo/Idh/MocA family oxidoreductase</fullName>
    </submittedName>
</protein>
<comment type="caution">
    <text evidence="3">The sequence shown here is derived from an EMBL/GenBank/DDBJ whole genome shotgun (WGS) entry which is preliminary data.</text>
</comment>
<dbReference type="Gene3D" id="3.30.360.10">
    <property type="entry name" value="Dihydrodipicolinate Reductase, domain 2"/>
    <property type="match status" value="1"/>
</dbReference>
<dbReference type="EMBL" id="JACRSV010000001">
    <property type="protein sequence ID" value="MBC8559309.1"/>
    <property type="molecule type" value="Genomic_DNA"/>
</dbReference>
<dbReference type="InterPro" id="IPR055170">
    <property type="entry name" value="GFO_IDH_MocA-like_dom"/>
</dbReference>
<dbReference type="Proteomes" id="UP000610760">
    <property type="component" value="Unassembled WGS sequence"/>
</dbReference>
<dbReference type="GO" id="GO:0000166">
    <property type="term" value="F:nucleotide binding"/>
    <property type="evidence" value="ECO:0007669"/>
    <property type="project" value="InterPro"/>
</dbReference>
<evidence type="ECO:0000259" key="1">
    <source>
        <dbReference type="Pfam" id="PF01408"/>
    </source>
</evidence>
<dbReference type="RefSeq" id="WP_249294209.1">
    <property type="nucleotide sequence ID" value="NZ_JACRSV010000001.1"/>
</dbReference>
<dbReference type="PANTHER" id="PTHR43249:SF1">
    <property type="entry name" value="D-GLUCOSIDE 3-DEHYDROGENASE"/>
    <property type="match status" value="1"/>
</dbReference>
<sequence>MSKKIKWGIIGCGVISELHGEALKIARNAELVAVCDIIPERAEKAAKRFGVEKIYTDYHQLLDDPEVDAVSICTPSGMHGEMCKAAALAHKHILCEKPMEITGEKMDDLIRTVESSGVKMGCVFQRRCDPKFAAVKEALDSGRFGRVILAEAYLKYYRDQAYYDSGEWRGTWELDGGGALMNQGVHGVDLLLWFAGEAQSVTAHCATQVHDIKVEDTAVALLKFKNGALGVIEGTTSVYPAQDTRLEIHCEKGSIVVSDAGIQEWSIIGSDEKAPEIVSPVYEMKDDPTKLPMVSHVPLVEDLADAIQSDRKPMITPREARHAVDMILSIYRSSNEGKEIIL</sequence>
<accession>A0A926E0F5</accession>
<name>A0A926E0F5_9FIRM</name>
<dbReference type="InterPro" id="IPR036291">
    <property type="entry name" value="NAD(P)-bd_dom_sf"/>
</dbReference>
<dbReference type="Gene3D" id="3.40.50.720">
    <property type="entry name" value="NAD(P)-binding Rossmann-like Domain"/>
    <property type="match status" value="1"/>
</dbReference>
<evidence type="ECO:0000313" key="3">
    <source>
        <dbReference type="EMBL" id="MBC8559309.1"/>
    </source>
</evidence>
<feature type="domain" description="Gfo/Idh/MocA-like oxidoreductase N-terminal" evidence="1">
    <location>
        <begin position="5"/>
        <end position="120"/>
    </location>
</feature>
<dbReference type="InterPro" id="IPR000683">
    <property type="entry name" value="Gfo/Idh/MocA-like_OxRdtase_N"/>
</dbReference>
<dbReference type="SUPFAM" id="SSF51735">
    <property type="entry name" value="NAD(P)-binding Rossmann-fold domains"/>
    <property type="match status" value="1"/>
</dbReference>
<dbReference type="InterPro" id="IPR052515">
    <property type="entry name" value="Gfo/Idh/MocA_Oxidoreductase"/>
</dbReference>
<gene>
    <name evidence="3" type="ORF">H8710_04405</name>
</gene>
<dbReference type="PANTHER" id="PTHR43249">
    <property type="entry name" value="UDP-N-ACETYL-2-AMINO-2-DEOXY-D-GLUCURONATE OXIDASE"/>
    <property type="match status" value="1"/>
</dbReference>
<evidence type="ECO:0000259" key="2">
    <source>
        <dbReference type="Pfam" id="PF22725"/>
    </source>
</evidence>
<dbReference type="Pfam" id="PF01408">
    <property type="entry name" value="GFO_IDH_MocA"/>
    <property type="match status" value="1"/>
</dbReference>
<proteinExistence type="predicted"/>
<dbReference type="SUPFAM" id="SSF55347">
    <property type="entry name" value="Glyceraldehyde-3-phosphate dehydrogenase-like, C-terminal domain"/>
    <property type="match status" value="1"/>
</dbReference>
<dbReference type="AlphaFoldDB" id="A0A926E0F5"/>
<feature type="domain" description="GFO/IDH/MocA-like oxidoreductase" evidence="2">
    <location>
        <begin position="132"/>
        <end position="256"/>
    </location>
</feature>
<evidence type="ECO:0000313" key="4">
    <source>
        <dbReference type="Proteomes" id="UP000610760"/>
    </source>
</evidence>
<organism evidence="3 4">
    <name type="scientific">Fumia xinanensis</name>
    <dbReference type="NCBI Taxonomy" id="2763659"/>
    <lineage>
        <taxon>Bacteria</taxon>
        <taxon>Bacillati</taxon>
        <taxon>Bacillota</taxon>
        <taxon>Clostridia</taxon>
        <taxon>Eubacteriales</taxon>
        <taxon>Oscillospiraceae</taxon>
        <taxon>Fumia</taxon>
    </lineage>
</organism>
<dbReference type="Pfam" id="PF22725">
    <property type="entry name" value="GFO_IDH_MocA_C3"/>
    <property type="match status" value="1"/>
</dbReference>
<reference evidence="3" key="1">
    <citation type="submission" date="2020-08" db="EMBL/GenBank/DDBJ databases">
        <title>Genome public.</title>
        <authorList>
            <person name="Liu C."/>
            <person name="Sun Q."/>
        </authorList>
    </citation>
    <scope>NUCLEOTIDE SEQUENCE</scope>
    <source>
        <strain evidence="3">NSJ-33</strain>
    </source>
</reference>
<keyword evidence="4" id="KW-1185">Reference proteome</keyword>